<evidence type="ECO:0000313" key="2">
    <source>
        <dbReference type="Proteomes" id="UP001172386"/>
    </source>
</evidence>
<dbReference type="Proteomes" id="UP001172386">
    <property type="component" value="Unassembled WGS sequence"/>
</dbReference>
<reference evidence="1" key="1">
    <citation type="submission" date="2022-10" db="EMBL/GenBank/DDBJ databases">
        <title>Culturing micro-colonial fungi from biological soil crusts in the Mojave desert and describing Neophaeococcomyces mojavensis, and introducing the new genera and species Taxawa tesnikishii.</title>
        <authorList>
            <person name="Kurbessoian T."/>
            <person name="Stajich J.E."/>
        </authorList>
    </citation>
    <scope>NUCLEOTIDE SEQUENCE</scope>
    <source>
        <strain evidence="1">JES_112</strain>
    </source>
</reference>
<dbReference type="EMBL" id="JAPDRQ010000149">
    <property type="protein sequence ID" value="KAJ9653580.1"/>
    <property type="molecule type" value="Genomic_DNA"/>
</dbReference>
<proteinExistence type="predicted"/>
<name>A0ACC3A0M0_9EURO</name>
<gene>
    <name evidence="1" type="ORF">H2198_007244</name>
</gene>
<evidence type="ECO:0000313" key="1">
    <source>
        <dbReference type="EMBL" id="KAJ9653580.1"/>
    </source>
</evidence>
<comment type="caution">
    <text evidence="1">The sequence shown here is derived from an EMBL/GenBank/DDBJ whole genome shotgun (WGS) entry which is preliminary data.</text>
</comment>
<sequence>MADIVPFEIHLPDKLLEETKIKLKYARLDDGMASVEWNDLEVGHLKFKEVVEYWRDEYDWREFEAKLNKYNHFKTSVPVNGFDDIDLHFLHHRSIRPDAIPLIFVHGWPGSFLESLKIIPLLTEPSGDRQAFHVVAPSIPGYGFSGYCKKSGFGLEQHAECFANLMKKLGYDQYVCQGGDWGSSIVRYMALNHAKAVQAIHINMFLALPPDSNKSPEKHRRYVSNDFSEQEIKNLERTKWFATFERGYQRIQETKPVTLGYAFHDSPVGMLAWFAGKLKAWTDNYSWTPEEPIHWAFIHYQGSPSAAMQIYKEAEAVLNENSSSMLGRYISQPVGGSLFPNEVCFMSRFCFTYWLFLHQLWLYPREWMEETCNIQFWKQHKSGGHFIAWERPEALCADITEFYNKTGPVFGQ</sequence>
<accession>A0ACC3A0M0</accession>
<protein>
    <submittedName>
        <fullName evidence="1">Uncharacterized protein</fullName>
    </submittedName>
</protein>
<organism evidence="1 2">
    <name type="scientific">Neophaeococcomyces mojaviensis</name>
    <dbReference type="NCBI Taxonomy" id="3383035"/>
    <lineage>
        <taxon>Eukaryota</taxon>
        <taxon>Fungi</taxon>
        <taxon>Dikarya</taxon>
        <taxon>Ascomycota</taxon>
        <taxon>Pezizomycotina</taxon>
        <taxon>Eurotiomycetes</taxon>
        <taxon>Chaetothyriomycetidae</taxon>
        <taxon>Chaetothyriales</taxon>
        <taxon>Chaetothyriales incertae sedis</taxon>
        <taxon>Neophaeococcomyces</taxon>
    </lineage>
</organism>
<keyword evidence="2" id="KW-1185">Reference proteome</keyword>